<organism evidence="1 2">
    <name type="scientific">Nitratireductor mangrovi</name>
    <dbReference type="NCBI Taxonomy" id="2599600"/>
    <lineage>
        <taxon>Bacteria</taxon>
        <taxon>Pseudomonadati</taxon>
        <taxon>Pseudomonadota</taxon>
        <taxon>Alphaproteobacteria</taxon>
        <taxon>Hyphomicrobiales</taxon>
        <taxon>Phyllobacteriaceae</taxon>
        <taxon>Nitratireductor</taxon>
    </lineage>
</organism>
<sequence>MRAIHFVSGAVLTLALPAAGQAGVGENYGSRDPVACPQVEGAGPTLDEAVELFRCTNEIEASHLFLVDDVRLQIGKSRPFQDGDNYPEIDRALAVFPIRGAWTEHQCTNIKTFPGAAPASCRVFDKTNGSGICYRTTFGDWRCQMSGASANLRPGWFEPPR</sequence>
<proteinExistence type="predicted"/>
<evidence type="ECO:0000313" key="1">
    <source>
        <dbReference type="EMBL" id="QDZ02904.1"/>
    </source>
</evidence>
<protein>
    <submittedName>
        <fullName evidence="1">Uncharacterized protein</fullName>
    </submittedName>
</protein>
<dbReference type="Proteomes" id="UP000321389">
    <property type="component" value="Chromosome"/>
</dbReference>
<dbReference type="EMBL" id="CP042301">
    <property type="protein sequence ID" value="QDZ02904.1"/>
    <property type="molecule type" value="Genomic_DNA"/>
</dbReference>
<evidence type="ECO:0000313" key="2">
    <source>
        <dbReference type="Proteomes" id="UP000321389"/>
    </source>
</evidence>
<accession>A0A5B8L4T2</accession>
<keyword evidence="2" id="KW-1185">Reference proteome</keyword>
<dbReference type="RefSeq" id="WP_146301538.1">
    <property type="nucleotide sequence ID" value="NZ_CP042301.2"/>
</dbReference>
<dbReference type="KEGG" id="niy:FQ775_22455"/>
<dbReference type="AlphaFoldDB" id="A0A5B8L4T2"/>
<dbReference type="OrthoDB" id="8481812at2"/>
<reference evidence="1" key="1">
    <citation type="submission" date="2020-04" db="EMBL/GenBank/DDBJ databases">
        <title>Nitratireductor sp. nov. isolated from mangrove soil.</title>
        <authorList>
            <person name="Ye Y."/>
        </authorList>
    </citation>
    <scope>NUCLEOTIDE SEQUENCE</scope>
    <source>
        <strain evidence="1">SY7</strain>
    </source>
</reference>
<name>A0A5B8L4T2_9HYPH</name>
<gene>
    <name evidence="1" type="ORF">FQ775_22455</name>
</gene>